<dbReference type="RefSeq" id="WP_043918317.1">
    <property type="nucleotide sequence ID" value="NZ_FZPF01000001.1"/>
</dbReference>
<dbReference type="GO" id="GO:0046854">
    <property type="term" value="P:phosphatidylinositol phosphate biosynthetic process"/>
    <property type="evidence" value="ECO:0007669"/>
    <property type="project" value="InterPro"/>
</dbReference>
<dbReference type="GO" id="GO:0007165">
    <property type="term" value="P:signal transduction"/>
    <property type="evidence" value="ECO:0007669"/>
    <property type="project" value="TreeGrafter"/>
</dbReference>
<dbReference type="Pfam" id="PF00459">
    <property type="entry name" value="Inositol_P"/>
    <property type="match status" value="1"/>
</dbReference>
<dbReference type="PATRIC" id="fig|935700.4.peg.1534"/>
<dbReference type="STRING" id="935700.jaqu_14820"/>
<evidence type="ECO:0000313" key="5">
    <source>
        <dbReference type="EMBL" id="KIT16694.1"/>
    </source>
</evidence>
<sequence length="257" mass="27864">MPEADRALLESAARSAGEIARRHFKRDPKVWQKGDQGPVTEADLEVDAMLHDRLLGTRPDYGWLSEESYQTDRRTGQRTFVIDPIDGTRAFIEGNGAFTHSLAVVEDGRTVAAAIYQPMRDRLWSAHAGGGASLNGVPIAPSGRAGLEEATVLAAKPTFRAQNWERMPDVRRTFRSSLAYRLALVAQGRFDAMVTLRDCWHWDIAAGDLICTEAGASCTDRFGSPLHYGTGIPKVVGVIAGSPAVHAGLLDRVATPG</sequence>
<dbReference type="GO" id="GO:0008934">
    <property type="term" value="F:inositol monophosphate 1-phosphatase activity"/>
    <property type="evidence" value="ECO:0007669"/>
    <property type="project" value="TreeGrafter"/>
</dbReference>
<keyword evidence="6" id="KW-1185">Reference proteome</keyword>
<keyword evidence="3 4" id="KW-0460">Magnesium</keyword>
<evidence type="ECO:0000256" key="4">
    <source>
        <dbReference type="PIRSR" id="PIRSR600760-2"/>
    </source>
</evidence>
<dbReference type="GO" id="GO:0006020">
    <property type="term" value="P:inositol metabolic process"/>
    <property type="evidence" value="ECO:0007669"/>
    <property type="project" value="TreeGrafter"/>
</dbReference>
<evidence type="ECO:0000256" key="1">
    <source>
        <dbReference type="ARBA" id="ARBA00009759"/>
    </source>
</evidence>
<dbReference type="AlphaFoldDB" id="A0A0D1EGB4"/>
<dbReference type="Proteomes" id="UP000032232">
    <property type="component" value="Unassembled WGS sequence"/>
</dbReference>
<proteinExistence type="inferred from homology"/>
<comment type="cofactor">
    <cofactor evidence="4">
        <name>Mg(2+)</name>
        <dbReference type="ChEBI" id="CHEBI:18420"/>
    </cofactor>
</comment>
<dbReference type="InterPro" id="IPR020550">
    <property type="entry name" value="Inositol_monophosphatase_CS"/>
</dbReference>
<comment type="similarity">
    <text evidence="1">Belongs to the inositol monophosphatase superfamily.</text>
</comment>
<dbReference type="EMBL" id="JYFE01000027">
    <property type="protein sequence ID" value="KIT16694.1"/>
    <property type="molecule type" value="Genomic_DNA"/>
</dbReference>
<feature type="binding site" evidence="4">
    <location>
        <position position="83"/>
    </location>
    <ligand>
        <name>Mg(2+)</name>
        <dbReference type="ChEBI" id="CHEBI:18420"/>
        <label>1</label>
        <note>catalytic</note>
    </ligand>
</feature>
<evidence type="ECO:0000256" key="3">
    <source>
        <dbReference type="ARBA" id="ARBA00022842"/>
    </source>
</evidence>
<dbReference type="PANTHER" id="PTHR20854">
    <property type="entry name" value="INOSITOL MONOPHOSPHATASE"/>
    <property type="match status" value="1"/>
</dbReference>
<dbReference type="Gene3D" id="3.30.540.10">
    <property type="entry name" value="Fructose-1,6-Bisphosphatase, subunit A, domain 1"/>
    <property type="match status" value="1"/>
</dbReference>
<gene>
    <name evidence="5" type="primary">suhB_1</name>
    <name evidence="5" type="ORF">jaqu_14820</name>
</gene>
<evidence type="ECO:0000256" key="2">
    <source>
        <dbReference type="ARBA" id="ARBA00022723"/>
    </source>
</evidence>
<dbReference type="PRINTS" id="PR00377">
    <property type="entry name" value="IMPHPHTASES"/>
</dbReference>
<evidence type="ECO:0000313" key="6">
    <source>
        <dbReference type="Proteomes" id="UP000032232"/>
    </source>
</evidence>
<dbReference type="PANTHER" id="PTHR20854:SF4">
    <property type="entry name" value="INOSITOL-1-MONOPHOSPHATASE-RELATED"/>
    <property type="match status" value="1"/>
</dbReference>
<organism evidence="5 6">
    <name type="scientific">Jannaschia aquimarina</name>
    <dbReference type="NCBI Taxonomy" id="935700"/>
    <lineage>
        <taxon>Bacteria</taxon>
        <taxon>Pseudomonadati</taxon>
        <taxon>Pseudomonadota</taxon>
        <taxon>Alphaproteobacteria</taxon>
        <taxon>Rhodobacterales</taxon>
        <taxon>Roseobacteraceae</taxon>
        <taxon>Jannaschia</taxon>
    </lineage>
</organism>
<feature type="binding site" evidence="4">
    <location>
        <position position="66"/>
    </location>
    <ligand>
        <name>Mg(2+)</name>
        <dbReference type="ChEBI" id="CHEBI:18420"/>
        <label>1</label>
        <note>catalytic</note>
    </ligand>
</feature>
<dbReference type="GO" id="GO:0046872">
    <property type="term" value="F:metal ion binding"/>
    <property type="evidence" value="ECO:0007669"/>
    <property type="project" value="UniProtKB-KW"/>
</dbReference>
<feature type="binding site" evidence="4">
    <location>
        <position position="86"/>
    </location>
    <ligand>
        <name>Mg(2+)</name>
        <dbReference type="ChEBI" id="CHEBI:18420"/>
        <label>1</label>
        <note>catalytic</note>
    </ligand>
</feature>
<dbReference type="PROSITE" id="PS00630">
    <property type="entry name" value="IMP_2"/>
    <property type="match status" value="1"/>
</dbReference>
<dbReference type="Gene3D" id="3.40.190.80">
    <property type="match status" value="1"/>
</dbReference>
<accession>A0A0D1EGB4</accession>
<dbReference type="OrthoDB" id="9785695at2"/>
<keyword evidence="5" id="KW-0378">Hydrolase</keyword>
<feature type="binding site" evidence="4">
    <location>
        <position position="203"/>
    </location>
    <ligand>
        <name>Mg(2+)</name>
        <dbReference type="ChEBI" id="CHEBI:18420"/>
        <label>1</label>
        <note>catalytic</note>
    </ligand>
</feature>
<dbReference type="CDD" id="cd01638">
    <property type="entry name" value="CysQ"/>
    <property type="match status" value="1"/>
</dbReference>
<keyword evidence="2 4" id="KW-0479">Metal-binding</keyword>
<protein>
    <submittedName>
        <fullName evidence="5">SuhB_1 protein</fullName>
        <ecNumber evidence="5">3.1.3.25</ecNumber>
    </submittedName>
</protein>
<reference evidence="5 6" key="1">
    <citation type="submission" date="2015-02" db="EMBL/GenBank/DDBJ databases">
        <title>Genome Sequence of Jannaschia aquimarina DSM28248, a member of the Roseobacter clade.</title>
        <authorList>
            <person name="Voget S."/>
            <person name="Daniel R."/>
        </authorList>
    </citation>
    <scope>NUCLEOTIDE SEQUENCE [LARGE SCALE GENOMIC DNA]</scope>
    <source>
        <strain evidence="5 6">GSW-M26</strain>
    </source>
</reference>
<dbReference type="SUPFAM" id="SSF56655">
    <property type="entry name" value="Carbohydrate phosphatase"/>
    <property type="match status" value="1"/>
</dbReference>
<dbReference type="EC" id="3.1.3.25" evidence="5"/>
<feature type="binding site" evidence="4">
    <location>
        <position position="85"/>
    </location>
    <ligand>
        <name>Mg(2+)</name>
        <dbReference type="ChEBI" id="CHEBI:18420"/>
        <label>1</label>
        <note>catalytic</note>
    </ligand>
</feature>
<dbReference type="InterPro" id="IPR000760">
    <property type="entry name" value="Inositol_monophosphatase-like"/>
</dbReference>
<comment type="caution">
    <text evidence="5">The sequence shown here is derived from an EMBL/GenBank/DDBJ whole genome shotgun (WGS) entry which is preliminary data.</text>
</comment>
<name>A0A0D1EGB4_9RHOB</name>